<evidence type="ECO:0000313" key="5">
    <source>
        <dbReference type="EnsemblPlants" id="AES61282"/>
    </source>
</evidence>
<feature type="domain" description="Glabrous enhancer-binding protein-like DBD" evidence="3">
    <location>
        <begin position="28"/>
        <end position="99"/>
    </location>
</feature>
<evidence type="ECO:0000313" key="4">
    <source>
        <dbReference type="EMBL" id="AES61282.1"/>
    </source>
</evidence>
<sequence>MSTFATTAAIPTTIILALPNTAATANVNEDEITILQGFLDYNVNRGSSYHNDIGSFYDQIKFRRLKKNHCMVLHKFDFGKDFAFKRAHYQATFEISHKI</sequence>
<reference evidence="4 6" key="2">
    <citation type="journal article" date="2014" name="BMC Genomics">
        <title>An improved genome release (version Mt4.0) for the model legume Medicago truncatula.</title>
        <authorList>
            <person name="Tang H."/>
            <person name="Krishnakumar V."/>
            <person name="Bidwell S."/>
            <person name="Rosen B."/>
            <person name="Chan A."/>
            <person name="Zhou S."/>
            <person name="Gentzbittel L."/>
            <person name="Childs K.L."/>
            <person name="Yandell M."/>
            <person name="Gundlach H."/>
            <person name="Mayer K.F."/>
            <person name="Schwartz D.C."/>
            <person name="Town C.D."/>
        </authorList>
    </citation>
    <scope>GENOME REANNOTATION</scope>
    <source>
        <strain evidence="5 6">cv. Jemalong A17</strain>
    </source>
</reference>
<protein>
    <submittedName>
        <fullName evidence="4">DUF573 family protein</fullName>
    </submittedName>
</protein>
<keyword evidence="6" id="KW-1185">Reference proteome</keyword>
<feature type="chain" id="PRO_5014571993" evidence="2">
    <location>
        <begin position="25"/>
        <end position="99"/>
    </location>
</feature>
<evidence type="ECO:0000313" key="6">
    <source>
        <dbReference type="Proteomes" id="UP000002051"/>
    </source>
</evidence>
<accession>G7I7E6</accession>
<dbReference type="HOGENOM" id="CLU_2323907_0_0_1"/>
<keyword evidence="2" id="KW-0732">Signal</keyword>
<evidence type="ECO:0000256" key="2">
    <source>
        <dbReference type="SAM" id="SignalP"/>
    </source>
</evidence>
<dbReference type="EMBL" id="CM001217">
    <property type="protein sequence ID" value="AES61282.1"/>
    <property type="molecule type" value="Genomic_DNA"/>
</dbReference>
<dbReference type="Proteomes" id="UP000002051">
    <property type="component" value="Unassembled WGS sequence"/>
</dbReference>
<name>G7I7E6_MEDTR</name>
<gene>
    <name evidence="4" type="ordered locus">MTR_1g081570</name>
</gene>
<evidence type="ECO:0000259" key="3">
    <source>
        <dbReference type="Pfam" id="PF04504"/>
    </source>
</evidence>
<evidence type="ECO:0000256" key="1">
    <source>
        <dbReference type="ARBA" id="ARBA00010820"/>
    </source>
</evidence>
<reference evidence="4 6" key="1">
    <citation type="journal article" date="2011" name="Nature">
        <title>The Medicago genome provides insight into the evolution of rhizobial symbioses.</title>
        <authorList>
            <person name="Young N.D."/>
            <person name="Debelle F."/>
            <person name="Oldroyd G.E."/>
            <person name="Geurts R."/>
            <person name="Cannon S.B."/>
            <person name="Udvardi M.K."/>
            <person name="Benedito V.A."/>
            <person name="Mayer K.F."/>
            <person name="Gouzy J."/>
            <person name="Schoof H."/>
            <person name="Van de Peer Y."/>
            <person name="Proost S."/>
            <person name="Cook D.R."/>
            <person name="Meyers B.C."/>
            <person name="Spannagl M."/>
            <person name="Cheung F."/>
            <person name="De Mita S."/>
            <person name="Krishnakumar V."/>
            <person name="Gundlach H."/>
            <person name="Zhou S."/>
            <person name="Mudge J."/>
            <person name="Bharti A.K."/>
            <person name="Murray J.D."/>
            <person name="Naoumkina M.A."/>
            <person name="Rosen B."/>
            <person name="Silverstein K.A."/>
            <person name="Tang H."/>
            <person name="Rombauts S."/>
            <person name="Zhao P.X."/>
            <person name="Zhou P."/>
            <person name="Barbe V."/>
            <person name="Bardou P."/>
            <person name="Bechner M."/>
            <person name="Bellec A."/>
            <person name="Berger A."/>
            <person name="Berges H."/>
            <person name="Bidwell S."/>
            <person name="Bisseling T."/>
            <person name="Choisne N."/>
            <person name="Couloux A."/>
            <person name="Denny R."/>
            <person name="Deshpande S."/>
            <person name="Dai X."/>
            <person name="Doyle J.J."/>
            <person name="Dudez A.M."/>
            <person name="Farmer A.D."/>
            <person name="Fouteau S."/>
            <person name="Franken C."/>
            <person name="Gibelin C."/>
            <person name="Gish J."/>
            <person name="Goldstein S."/>
            <person name="Gonzalez A.J."/>
            <person name="Green P.J."/>
            <person name="Hallab A."/>
            <person name="Hartog M."/>
            <person name="Hua A."/>
            <person name="Humphray S.J."/>
            <person name="Jeong D.H."/>
            <person name="Jing Y."/>
            <person name="Jocker A."/>
            <person name="Kenton S.M."/>
            <person name="Kim D.J."/>
            <person name="Klee K."/>
            <person name="Lai H."/>
            <person name="Lang C."/>
            <person name="Lin S."/>
            <person name="Macmil S.L."/>
            <person name="Magdelenat G."/>
            <person name="Matthews L."/>
            <person name="McCorrison J."/>
            <person name="Monaghan E.L."/>
            <person name="Mun J.H."/>
            <person name="Najar F.Z."/>
            <person name="Nicholson C."/>
            <person name="Noirot C."/>
            <person name="O'Bleness M."/>
            <person name="Paule C.R."/>
            <person name="Poulain J."/>
            <person name="Prion F."/>
            <person name="Qin B."/>
            <person name="Qu C."/>
            <person name="Retzel E.F."/>
            <person name="Riddle C."/>
            <person name="Sallet E."/>
            <person name="Samain S."/>
            <person name="Samson N."/>
            <person name="Sanders I."/>
            <person name="Saurat O."/>
            <person name="Scarpelli C."/>
            <person name="Schiex T."/>
            <person name="Segurens B."/>
            <person name="Severin A.J."/>
            <person name="Sherrier D.J."/>
            <person name="Shi R."/>
            <person name="Sims S."/>
            <person name="Singer S.R."/>
            <person name="Sinharoy S."/>
            <person name="Sterck L."/>
            <person name="Viollet A."/>
            <person name="Wang B.B."/>
            <person name="Wang K."/>
            <person name="Wang M."/>
            <person name="Wang X."/>
            <person name="Warfsmann J."/>
            <person name="Weissenbach J."/>
            <person name="White D.D."/>
            <person name="White J.D."/>
            <person name="Wiley G.B."/>
            <person name="Wincker P."/>
            <person name="Xing Y."/>
            <person name="Yang L."/>
            <person name="Yao Z."/>
            <person name="Ying F."/>
            <person name="Zhai J."/>
            <person name="Zhou L."/>
            <person name="Zuber A."/>
            <person name="Denarie J."/>
            <person name="Dixon R.A."/>
            <person name="May G.D."/>
            <person name="Schwartz D.C."/>
            <person name="Rogers J."/>
            <person name="Quetier F."/>
            <person name="Town C.D."/>
            <person name="Roe B.A."/>
        </authorList>
    </citation>
    <scope>NUCLEOTIDE SEQUENCE [LARGE SCALE GENOMIC DNA]</scope>
    <source>
        <strain evidence="4">A17</strain>
        <strain evidence="5 6">cv. Jemalong A17</strain>
    </source>
</reference>
<dbReference type="AlphaFoldDB" id="G7I7E6"/>
<organism evidence="4 6">
    <name type="scientific">Medicago truncatula</name>
    <name type="common">Barrel medic</name>
    <name type="synonym">Medicago tribuloides</name>
    <dbReference type="NCBI Taxonomy" id="3880"/>
    <lineage>
        <taxon>Eukaryota</taxon>
        <taxon>Viridiplantae</taxon>
        <taxon>Streptophyta</taxon>
        <taxon>Embryophyta</taxon>
        <taxon>Tracheophyta</taxon>
        <taxon>Spermatophyta</taxon>
        <taxon>Magnoliopsida</taxon>
        <taxon>eudicotyledons</taxon>
        <taxon>Gunneridae</taxon>
        <taxon>Pentapetalae</taxon>
        <taxon>rosids</taxon>
        <taxon>fabids</taxon>
        <taxon>Fabales</taxon>
        <taxon>Fabaceae</taxon>
        <taxon>Papilionoideae</taxon>
        <taxon>50 kb inversion clade</taxon>
        <taxon>NPAAA clade</taxon>
        <taxon>Hologalegina</taxon>
        <taxon>IRL clade</taxon>
        <taxon>Trifolieae</taxon>
        <taxon>Medicago</taxon>
    </lineage>
</organism>
<dbReference type="EnsemblPlants" id="AES61282">
    <property type="protein sequence ID" value="AES61282"/>
    <property type="gene ID" value="MTR_1g081570"/>
</dbReference>
<dbReference type="Pfam" id="PF04504">
    <property type="entry name" value="GeBP-like_DBD"/>
    <property type="match status" value="1"/>
</dbReference>
<feature type="signal peptide" evidence="2">
    <location>
        <begin position="1"/>
        <end position="24"/>
    </location>
</feature>
<dbReference type="PaxDb" id="3880-AES61282"/>
<comment type="similarity">
    <text evidence="1">Belongs to the GeBP family.</text>
</comment>
<proteinExistence type="inferred from homology"/>
<dbReference type="STRING" id="3880.G7I7E6"/>
<dbReference type="InterPro" id="IPR053932">
    <property type="entry name" value="GeBP-like_DBD"/>
</dbReference>
<reference evidence="5" key="3">
    <citation type="submission" date="2015-04" db="UniProtKB">
        <authorList>
            <consortium name="EnsemblPlants"/>
        </authorList>
    </citation>
    <scope>IDENTIFICATION</scope>
    <source>
        <strain evidence="5">cv. Jemalong A17</strain>
    </source>
</reference>